<dbReference type="PROSITE" id="PS01047">
    <property type="entry name" value="HMA_1"/>
    <property type="match status" value="1"/>
</dbReference>
<dbReference type="InterPro" id="IPR052923">
    <property type="entry name" value="UPF0718"/>
</dbReference>
<dbReference type="InterPro" id="IPR005524">
    <property type="entry name" value="DUF318"/>
</dbReference>
<evidence type="ECO:0000256" key="2">
    <source>
        <dbReference type="ARBA" id="ARBA00006386"/>
    </source>
</evidence>
<dbReference type="SUPFAM" id="SSF55008">
    <property type="entry name" value="HMA, heavy metal-associated domain"/>
    <property type="match status" value="1"/>
</dbReference>
<dbReference type="NCBIfam" id="NF033936">
    <property type="entry name" value="CuZnOut_SO0444"/>
    <property type="match status" value="1"/>
</dbReference>
<dbReference type="AlphaFoldDB" id="A0A0F9VIH2"/>
<dbReference type="InterPro" id="IPR006121">
    <property type="entry name" value="HMA_dom"/>
</dbReference>
<evidence type="ECO:0000256" key="1">
    <source>
        <dbReference type="ARBA" id="ARBA00004651"/>
    </source>
</evidence>
<feature type="domain" description="HMA" evidence="10">
    <location>
        <begin position="364"/>
        <end position="428"/>
    </location>
</feature>
<evidence type="ECO:0000256" key="5">
    <source>
        <dbReference type="ARBA" id="ARBA00022723"/>
    </source>
</evidence>
<keyword evidence="3" id="KW-1003">Cell membrane</keyword>
<dbReference type="PROSITE" id="PS50846">
    <property type="entry name" value="HMA_2"/>
    <property type="match status" value="1"/>
</dbReference>
<evidence type="ECO:0000256" key="4">
    <source>
        <dbReference type="ARBA" id="ARBA00022692"/>
    </source>
</evidence>
<dbReference type="EMBL" id="LAZR01000346">
    <property type="protein sequence ID" value="KKN73296.1"/>
    <property type="molecule type" value="Genomic_DNA"/>
</dbReference>
<dbReference type="GO" id="GO:0046872">
    <property type="term" value="F:metal ion binding"/>
    <property type="evidence" value="ECO:0007669"/>
    <property type="project" value="UniProtKB-KW"/>
</dbReference>
<feature type="transmembrane region" description="Helical" evidence="9">
    <location>
        <begin position="279"/>
        <end position="297"/>
    </location>
</feature>
<evidence type="ECO:0000256" key="7">
    <source>
        <dbReference type="ARBA" id="ARBA00023136"/>
    </source>
</evidence>
<evidence type="ECO:0000256" key="6">
    <source>
        <dbReference type="ARBA" id="ARBA00022989"/>
    </source>
</evidence>
<feature type="transmembrane region" description="Helical" evidence="9">
    <location>
        <begin position="211"/>
        <end position="231"/>
    </location>
</feature>
<name>A0A0F9VIH2_9ZZZZ</name>
<dbReference type="Pfam" id="PF00403">
    <property type="entry name" value="HMA"/>
    <property type="match status" value="1"/>
</dbReference>
<dbReference type="InterPro" id="IPR036163">
    <property type="entry name" value="HMA_dom_sf"/>
</dbReference>
<comment type="similarity">
    <text evidence="2">Belongs to the UPF0718 family.</text>
</comment>
<proteinExistence type="inferred from homology"/>
<feature type="region of interest" description="Disordered" evidence="8">
    <location>
        <begin position="343"/>
        <end position="365"/>
    </location>
</feature>
<dbReference type="Gene3D" id="3.30.70.100">
    <property type="match status" value="1"/>
</dbReference>
<accession>A0A0F9VIH2</accession>
<keyword evidence="5" id="KW-0479">Metal-binding</keyword>
<dbReference type="GO" id="GO:0005886">
    <property type="term" value="C:plasma membrane"/>
    <property type="evidence" value="ECO:0007669"/>
    <property type="project" value="UniProtKB-SubCell"/>
</dbReference>
<evidence type="ECO:0000256" key="9">
    <source>
        <dbReference type="SAM" id="Phobius"/>
    </source>
</evidence>
<comment type="caution">
    <text evidence="11">The sequence shown here is derived from an EMBL/GenBank/DDBJ whole genome shotgun (WGS) entry which is preliminary data.</text>
</comment>
<feature type="transmembrane region" description="Helical" evidence="9">
    <location>
        <begin position="317"/>
        <end position="338"/>
    </location>
</feature>
<organism evidence="11">
    <name type="scientific">marine sediment metagenome</name>
    <dbReference type="NCBI Taxonomy" id="412755"/>
    <lineage>
        <taxon>unclassified sequences</taxon>
        <taxon>metagenomes</taxon>
        <taxon>ecological metagenomes</taxon>
    </lineage>
</organism>
<keyword evidence="6 9" id="KW-1133">Transmembrane helix</keyword>
<keyword evidence="4 9" id="KW-0812">Transmembrane</keyword>
<dbReference type="InterPro" id="IPR017969">
    <property type="entry name" value="Heavy-metal-associated_CS"/>
</dbReference>
<dbReference type="CDD" id="cd00371">
    <property type="entry name" value="HMA"/>
    <property type="match status" value="1"/>
</dbReference>
<dbReference type="PANTHER" id="PTHR34184">
    <property type="entry name" value="UPF0718 PROTEIN YCGR"/>
    <property type="match status" value="1"/>
</dbReference>
<feature type="transmembrane region" description="Helical" evidence="9">
    <location>
        <begin position="251"/>
        <end position="272"/>
    </location>
</feature>
<evidence type="ECO:0000313" key="11">
    <source>
        <dbReference type="EMBL" id="KKN73296.1"/>
    </source>
</evidence>
<evidence type="ECO:0000259" key="10">
    <source>
        <dbReference type="PROSITE" id="PS50846"/>
    </source>
</evidence>
<evidence type="ECO:0000256" key="8">
    <source>
        <dbReference type="SAM" id="MobiDB-lite"/>
    </source>
</evidence>
<dbReference type="Pfam" id="PF03773">
    <property type="entry name" value="ArsP_1"/>
    <property type="match status" value="1"/>
</dbReference>
<protein>
    <recommendedName>
        <fullName evidence="10">HMA domain-containing protein</fullName>
    </recommendedName>
</protein>
<feature type="transmembrane region" description="Helical" evidence="9">
    <location>
        <begin position="25"/>
        <end position="45"/>
    </location>
</feature>
<sequence length="444" mass="46376">MDNVLQEFLQFLEGFWRIVGQMSPYLLFGFLIAGVLNELISPAWVERHLGGRGPWPIIKASAFGVPLPLCSCGVIPVAASLRRHGASRGATTAFLISTPQTGVDSLVVTFSLLGPVYAVFRPVVALISGIVGGGIADAIEPRDTEAAKADACQDECCTDSVQRHWLIRIFHYGFVVLARDIGRALLIGLVVAALISSLVPPDFFVGKLGGVLAGGIGAMLIMMALGIPIYVCATASVPVAAALITKGVSPGAALVFLMTGPATNAATIATVWKTMGPRTAGVYLLTVAGMAVGSGLLLDALFDMQHWDPKPVGMEMIPMWLQIASAVVLLAVIVLAMVRRPSPGDPDDHSADEAAHDHDEPGSASVTVDISGMTCSHCADAVRRALLESPGIRSVNVDLRAGQAVIIGGDLDENTIRQAVESLGYTVAAIVSTPAGARKATNDQ</sequence>
<reference evidence="11" key="1">
    <citation type="journal article" date="2015" name="Nature">
        <title>Complex archaea that bridge the gap between prokaryotes and eukaryotes.</title>
        <authorList>
            <person name="Spang A."/>
            <person name="Saw J.H."/>
            <person name="Jorgensen S.L."/>
            <person name="Zaremba-Niedzwiedzka K."/>
            <person name="Martijn J."/>
            <person name="Lind A.E."/>
            <person name="van Eijk R."/>
            <person name="Schleper C."/>
            <person name="Guy L."/>
            <person name="Ettema T.J."/>
        </authorList>
    </citation>
    <scope>NUCLEOTIDE SEQUENCE</scope>
</reference>
<keyword evidence="7 9" id="KW-0472">Membrane</keyword>
<feature type="compositionally biased region" description="Basic and acidic residues" evidence="8">
    <location>
        <begin position="346"/>
        <end position="361"/>
    </location>
</feature>
<feature type="transmembrane region" description="Helical" evidence="9">
    <location>
        <begin position="181"/>
        <end position="199"/>
    </location>
</feature>
<dbReference type="PANTHER" id="PTHR34184:SF4">
    <property type="entry name" value="UPF0718 PROTEIN YCGR"/>
    <property type="match status" value="1"/>
</dbReference>
<gene>
    <name evidence="11" type="ORF">LCGC14_0401920</name>
</gene>
<evidence type="ECO:0000256" key="3">
    <source>
        <dbReference type="ARBA" id="ARBA00022475"/>
    </source>
</evidence>
<comment type="subcellular location">
    <subcellularLocation>
        <location evidence="1">Cell membrane</location>
        <topology evidence="1">Multi-pass membrane protein</topology>
    </subcellularLocation>
</comment>